<gene>
    <name evidence="5" type="ORF">BCR44DRAFT_1436745</name>
</gene>
<feature type="compositionally biased region" description="Pro residues" evidence="4">
    <location>
        <begin position="1356"/>
        <end position="1366"/>
    </location>
</feature>
<comment type="caution">
    <text evidence="5">The sequence shown here is derived from an EMBL/GenBank/DDBJ whole genome shotgun (WGS) entry which is preliminary data.</text>
</comment>
<dbReference type="Pfam" id="PF00023">
    <property type="entry name" value="Ank"/>
    <property type="match status" value="1"/>
</dbReference>
<feature type="region of interest" description="Disordered" evidence="4">
    <location>
        <begin position="986"/>
        <end position="1015"/>
    </location>
</feature>
<feature type="compositionally biased region" description="Basic and acidic residues" evidence="4">
    <location>
        <begin position="493"/>
        <end position="507"/>
    </location>
</feature>
<dbReference type="SMART" id="SM00248">
    <property type="entry name" value="ANK"/>
    <property type="match status" value="9"/>
</dbReference>
<organism evidence="5 6">
    <name type="scientific">Catenaria anguillulae PL171</name>
    <dbReference type="NCBI Taxonomy" id="765915"/>
    <lineage>
        <taxon>Eukaryota</taxon>
        <taxon>Fungi</taxon>
        <taxon>Fungi incertae sedis</taxon>
        <taxon>Blastocladiomycota</taxon>
        <taxon>Blastocladiomycetes</taxon>
        <taxon>Blastocladiales</taxon>
        <taxon>Catenariaceae</taxon>
        <taxon>Catenaria</taxon>
    </lineage>
</organism>
<feature type="compositionally biased region" description="Acidic residues" evidence="4">
    <location>
        <begin position="1093"/>
        <end position="1104"/>
    </location>
</feature>
<sequence length="1660" mass="174989">MIPIAMSSSNQLLTPNVAAVPHRQHVSSLHQSQRWPKQPPTPTAMAPTPPTDRSSGTAPHLVAEPTSTSPAAESAESASASRHRHRPPATVQSRPSAAAKGKSKAKLSSHGRSSRSRSPHGISKKYLSPNRGAAVSGGFFSRSRRAMVAAWVKVTRLGGSLLGGSSSSSASTESRSSPAVEKSRTTEEEKARGGELEPVEETGKTLQEAVVTDDKGEPAADPESGTAVTSGDKTDVVADVESSKQVEDADADNSTKPAPEPDSTPALLPEPTPTEPTTTLLDILHIDPIWHRLALTYLPPHTVTRLRRVCRYLHDQIDHSLPVTHWLPTTKLRQQMIHSLCAAGYQHTTLLARLVPRTPNGILARASRTAWPALAAAVRGKHVATVEALLKLDPSGGAVGKLICPPPRALTSKGLQKVSVLSDAAARSDVPTLRALLAGAKGSSADHWIPVPGKGNVLKSALMCAIEAGNVPTAQALRELGAGWAPKSMVARPRPERRRDQRGRNVDGEDEVLDAQMGAVCIGLAVLSGSLAMLKWVLLSVHRNAVRTRPPWAYRLALLENMTPLMLAVTSDSLEMVQAMLAAGAPAVMPEDAKDLVKTPDAASLGGEKVHKALQSMPAWVFSNPVDLATTKKSRAPVFKLLVEAHRKQALGKVVHKCSFYQSDYKAAAAAAAASSSSSGHKLVGVMAPPMHESFLACAVRRGNVAMVQAVLDMGAQVSVPGRPWVKPEAGSSEEHCPIANYRYAALDDCDAMGYFLLCLAVKGGHDEVAEVLRAHLDRVSGGVAKIPWNMHVPDAPEPAPAVASADAHAVVEPPGSDAAAPRADATPGPEDASAEPNTDQATSSDVASTSDSNPSPSKSQASTPAISPLHGEPLYGKTPLHLVLERPVAQWDDAGISRMLDEGAWMHILDDQGYAPLDIAVRGAGVHHEIVKRMVGMLCESSDKVAAGFATLSVLIHASVIDASRGEMSADVEKTLKGLLAARPVECQEDDGKPQDKEDKEDGQTKVDLVPRQSEEVRKRFGGVSQVAGMVDAGLLPVDVELQNFPMYLEKDPFSPIPSLMEPPVLSADGDASKADKANGSEEAEKKADGETKDDDDNDDDDSSSLCSGCGRRHGTEKKDKTKPPTTPQKDIDLSLPFYAGLATPLFRAVVARNMHLVRLLLKHGAHPNLGLEHAHLSWAAQRNHVSSTIRSPLAQAVYMGDLDLVRELLSHGAAMREGEYDLTQCSVSPKHEKNSTCRVTVLLIALYLRAVARDLEDEANPVQEDQPEDTDKTSNSGPSTPSRMPLSKSPLLLATNQPPPAVLPPLPSVVRTPPLFAHKSGSSSASLAPESTDTTSAFTFTPASPAHVISFASPPQPPSTPSPPSKAISQFLTPTSVLESTKSSSSSPLATPSTTPLAHTSISLVAPPASAIPRLTDAVKRYNLTVAQLDAIIAELRARGAPITWNRLPCPRLCRKSEQFRLVRGDELNDTVKCAEECMRHTTESLTEKLKPGASGDKGKRAKARSRKVSSGRGRVPALPPASLPSVGSEAADADVPPMVTADGSALPLLTSAAVGTSAPFAFSFSWANEPSTAASSSTSVDLPVPSVSLFGGFGGSASGFSFKYTPATVEVDGTKVPLPASPVMGGTSIGSAASPTLLAVLDIPLPPSPMLGAVDDA</sequence>
<feature type="compositionally biased region" description="Basic and acidic residues" evidence="4">
    <location>
        <begin position="991"/>
        <end position="1006"/>
    </location>
</feature>
<dbReference type="PANTHER" id="PTHR24123">
    <property type="entry name" value="ANKYRIN REPEAT-CONTAINING"/>
    <property type="match status" value="1"/>
</dbReference>
<feature type="region of interest" description="Disordered" evidence="4">
    <location>
        <begin position="488"/>
        <end position="509"/>
    </location>
</feature>
<feature type="compositionally biased region" description="Low complexity" evidence="4">
    <location>
        <begin position="160"/>
        <end position="177"/>
    </location>
</feature>
<dbReference type="PROSITE" id="PS50297">
    <property type="entry name" value="ANK_REP_REGION"/>
    <property type="match status" value="1"/>
</dbReference>
<dbReference type="EMBL" id="MCFL01000030">
    <property type="protein sequence ID" value="ORZ34185.1"/>
    <property type="molecule type" value="Genomic_DNA"/>
</dbReference>
<dbReference type="PANTHER" id="PTHR24123:SF33">
    <property type="entry name" value="PROTEIN HOS4"/>
    <property type="match status" value="1"/>
</dbReference>
<feature type="compositionally biased region" description="Basic residues" evidence="4">
    <location>
        <begin position="1502"/>
        <end position="1512"/>
    </location>
</feature>
<feature type="compositionally biased region" description="Pro residues" evidence="4">
    <location>
        <begin position="37"/>
        <end position="50"/>
    </location>
</feature>
<evidence type="ECO:0000313" key="6">
    <source>
        <dbReference type="Proteomes" id="UP000193411"/>
    </source>
</evidence>
<feature type="region of interest" description="Disordered" evidence="4">
    <location>
        <begin position="1379"/>
        <end position="1398"/>
    </location>
</feature>
<dbReference type="OrthoDB" id="194358at2759"/>
<feature type="compositionally biased region" description="Low complexity" evidence="4">
    <location>
        <begin position="63"/>
        <end position="80"/>
    </location>
</feature>
<evidence type="ECO:0000256" key="2">
    <source>
        <dbReference type="ARBA" id="ARBA00023043"/>
    </source>
</evidence>
<protein>
    <submittedName>
        <fullName evidence="5">Uncharacterized protein</fullName>
    </submittedName>
</protein>
<dbReference type="Proteomes" id="UP000193411">
    <property type="component" value="Unassembled WGS sequence"/>
</dbReference>
<feature type="region of interest" description="Disordered" evidence="4">
    <location>
        <begin position="1351"/>
        <end position="1370"/>
    </location>
</feature>
<accession>A0A1Y2HHZ7</accession>
<reference evidence="5 6" key="1">
    <citation type="submission" date="2016-07" db="EMBL/GenBank/DDBJ databases">
        <title>Pervasive Adenine N6-methylation of Active Genes in Fungi.</title>
        <authorList>
            <consortium name="DOE Joint Genome Institute"/>
            <person name="Mondo S.J."/>
            <person name="Dannebaum R.O."/>
            <person name="Kuo R.C."/>
            <person name="Labutti K."/>
            <person name="Haridas S."/>
            <person name="Kuo A."/>
            <person name="Salamov A."/>
            <person name="Ahrendt S.R."/>
            <person name="Lipzen A."/>
            <person name="Sullivan W."/>
            <person name="Andreopoulos W.B."/>
            <person name="Clum A."/>
            <person name="Lindquist E."/>
            <person name="Daum C."/>
            <person name="Ramamoorthy G.K."/>
            <person name="Gryganskyi A."/>
            <person name="Culley D."/>
            <person name="Magnuson J.K."/>
            <person name="James T.Y."/>
            <person name="O'Malley M.A."/>
            <person name="Stajich J.E."/>
            <person name="Spatafora J.W."/>
            <person name="Visel A."/>
            <person name="Grigoriev I.V."/>
        </authorList>
    </citation>
    <scope>NUCLEOTIDE SEQUENCE [LARGE SCALE GENOMIC DNA]</scope>
    <source>
        <strain evidence="5 6">PL171</strain>
    </source>
</reference>
<keyword evidence="1" id="KW-0677">Repeat</keyword>
<feature type="compositionally biased region" description="Low complexity" evidence="4">
    <location>
        <begin position="1320"/>
        <end position="1333"/>
    </location>
</feature>
<dbReference type="InterPro" id="IPR002110">
    <property type="entry name" value="Ankyrin_rpt"/>
</dbReference>
<feature type="compositionally biased region" description="Pro residues" evidence="4">
    <location>
        <begin position="1299"/>
        <end position="1308"/>
    </location>
</feature>
<proteinExistence type="predicted"/>
<feature type="region of interest" description="Disordered" evidence="4">
    <location>
        <begin position="1061"/>
        <end position="1134"/>
    </location>
</feature>
<feature type="repeat" description="ANK" evidence="3">
    <location>
        <begin position="560"/>
        <end position="592"/>
    </location>
</feature>
<keyword evidence="2 3" id="KW-0040">ANK repeat</keyword>
<feature type="compositionally biased region" description="Basic residues" evidence="4">
    <location>
        <begin position="101"/>
        <end position="118"/>
    </location>
</feature>
<dbReference type="InterPro" id="IPR051165">
    <property type="entry name" value="Multifunctional_ANK_Repeat"/>
</dbReference>
<feature type="region of interest" description="Disordered" evidence="4">
    <location>
        <begin position="160"/>
        <end position="276"/>
    </location>
</feature>
<feature type="region of interest" description="Disordered" evidence="4">
    <location>
        <begin position="1320"/>
        <end position="1341"/>
    </location>
</feature>
<evidence type="ECO:0000256" key="3">
    <source>
        <dbReference type="PROSITE-ProRule" id="PRU00023"/>
    </source>
</evidence>
<evidence type="ECO:0000313" key="5">
    <source>
        <dbReference type="EMBL" id="ORZ34185.1"/>
    </source>
</evidence>
<feature type="compositionally biased region" description="Low complexity" evidence="4">
    <location>
        <begin position="839"/>
        <end position="864"/>
    </location>
</feature>
<feature type="compositionally biased region" description="Pro residues" evidence="4">
    <location>
        <begin position="258"/>
        <end position="274"/>
    </location>
</feature>
<feature type="region of interest" description="Disordered" evidence="4">
    <location>
        <begin position="1485"/>
        <end position="1533"/>
    </location>
</feature>
<dbReference type="PROSITE" id="PS50088">
    <property type="entry name" value="ANK_REPEAT"/>
    <property type="match status" value="1"/>
</dbReference>
<feature type="compositionally biased region" description="Basic and acidic residues" evidence="4">
    <location>
        <begin position="1072"/>
        <end position="1092"/>
    </location>
</feature>
<feature type="region of interest" description="Disordered" evidence="4">
    <location>
        <begin position="22"/>
        <end position="132"/>
    </location>
</feature>
<feature type="compositionally biased region" description="Polar residues" evidence="4">
    <location>
        <begin position="1275"/>
        <end position="1284"/>
    </location>
</feature>
<keyword evidence="6" id="KW-1185">Reference proteome</keyword>
<feature type="compositionally biased region" description="Polar residues" evidence="4">
    <location>
        <begin position="26"/>
        <end position="35"/>
    </location>
</feature>
<dbReference type="SUPFAM" id="SSF48403">
    <property type="entry name" value="Ankyrin repeat"/>
    <property type="match status" value="2"/>
</dbReference>
<feature type="region of interest" description="Disordered" evidence="4">
    <location>
        <begin position="1260"/>
        <end position="1308"/>
    </location>
</feature>
<evidence type="ECO:0000256" key="4">
    <source>
        <dbReference type="SAM" id="MobiDB-lite"/>
    </source>
</evidence>
<feature type="compositionally biased region" description="Basic and acidic residues" evidence="4">
    <location>
        <begin position="232"/>
        <end position="247"/>
    </location>
</feature>
<evidence type="ECO:0000256" key="1">
    <source>
        <dbReference type="ARBA" id="ARBA00022737"/>
    </source>
</evidence>
<dbReference type="Gene3D" id="1.25.40.20">
    <property type="entry name" value="Ankyrin repeat-containing domain"/>
    <property type="match status" value="3"/>
</dbReference>
<feature type="compositionally biased region" description="Basic and acidic residues" evidence="4">
    <location>
        <begin position="181"/>
        <end position="195"/>
    </location>
</feature>
<feature type="region of interest" description="Disordered" evidence="4">
    <location>
        <begin position="798"/>
        <end position="872"/>
    </location>
</feature>
<dbReference type="InterPro" id="IPR036770">
    <property type="entry name" value="Ankyrin_rpt-contain_sf"/>
</dbReference>
<feature type="compositionally biased region" description="Low complexity" evidence="4">
    <location>
        <begin position="801"/>
        <end position="813"/>
    </location>
</feature>
<name>A0A1Y2HHZ7_9FUNG</name>